<evidence type="ECO:0000313" key="5">
    <source>
        <dbReference type="EMBL" id="MBO8475140.1"/>
    </source>
</evidence>
<reference evidence="5" key="1">
    <citation type="submission" date="2020-10" db="EMBL/GenBank/DDBJ databases">
        <authorList>
            <person name="Gilroy R."/>
        </authorList>
    </citation>
    <scope>NUCLEOTIDE SEQUENCE</scope>
    <source>
        <strain evidence="5">B1-13419</strain>
    </source>
</reference>
<dbReference type="GO" id="GO:0005829">
    <property type="term" value="C:cytosol"/>
    <property type="evidence" value="ECO:0007669"/>
    <property type="project" value="TreeGrafter"/>
</dbReference>
<dbReference type="Pfam" id="PF00109">
    <property type="entry name" value="ketoacyl-synt"/>
    <property type="match status" value="1"/>
</dbReference>
<dbReference type="InterPro" id="IPR020841">
    <property type="entry name" value="PKS_Beta-ketoAc_synthase_dom"/>
</dbReference>
<protein>
    <submittedName>
        <fullName evidence="5">Beta-ACP synthase</fullName>
    </submittedName>
</protein>
<comment type="caution">
    <text evidence="5">The sequence shown here is derived from an EMBL/GenBank/DDBJ whole genome shotgun (WGS) entry which is preliminary data.</text>
</comment>
<evidence type="ECO:0000256" key="1">
    <source>
        <dbReference type="ARBA" id="ARBA00008467"/>
    </source>
</evidence>
<dbReference type="PANTHER" id="PTHR11712">
    <property type="entry name" value="POLYKETIDE SYNTHASE-RELATED"/>
    <property type="match status" value="1"/>
</dbReference>
<dbReference type="InterPro" id="IPR020615">
    <property type="entry name" value="Thiolase_acyl_enz_int_AS"/>
</dbReference>
<proteinExistence type="inferred from homology"/>
<dbReference type="InterPro" id="IPR014031">
    <property type="entry name" value="Ketoacyl_synth_C"/>
</dbReference>
<dbReference type="InterPro" id="IPR016039">
    <property type="entry name" value="Thiolase-like"/>
</dbReference>
<dbReference type="AlphaFoldDB" id="A0A9D9IMR2"/>
<name>A0A9D9IMR2_9BACT</name>
<evidence type="ECO:0000259" key="4">
    <source>
        <dbReference type="PROSITE" id="PS52004"/>
    </source>
</evidence>
<organism evidence="5 6">
    <name type="scientific">Candidatus Cryptobacteroides faecigallinarum</name>
    <dbReference type="NCBI Taxonomy" id="2840763"/>
    <lineage>
        <taxon>Bacteria</taxon>
        <taxon>Pseudomonadati</taxon>
        <taxon>Bacteroidota</taxon>
        <taxon>Bacteroidia</taxon>
        <taxon>Bacteroidales</taxon>
        <taxon>Candidatus Cryptobacteroides</taxon>
    </lineage>
</organism>
<dbReference type="SUPFAM" id="SSF53901">
    <property type="entry name" value="Thiolase-like"/>
    <property type="match status" value="2"/>
</dbReference>
<keyword evidence="2 3" id="KW-0808">Transferase</keyword>
<reference evidence="5" key="2">
    <citation type="journal article" date="2021" name="PeerJ">
        <title>Extensive microbial diversity within the chicken gut microbiome revealed by metagenomics and culture.</title>
        <authorList>
            <person name="Gilroy R."/>
            <person name="Ravi A."/>
            <person name="Getino M."/>
            <person name="Pursley I."/>
            <person name="Horton D.L."/>
            <person name="Alikhan N.F."/>
            <person name="Baker D."/>
            <person name="Gharbi K."/>
            <person name="Hall N."/>
            <person name="Watson M."/>
            <person name="Adriaenssens E.M."/>
            <person name="Foster-Nyarko E."/>
            <person name="Jarju S."/>
            <person name="Secka A."/>
            <person name="Antonio M."/>
            <person name="Oren A."/>
            <person name="Chaudhuri R.R."/>
            <person name="La Ragione R."/>
            <person name="Hildebrand F."/>
            <person name="Pallen M.J."/>
        </authorList>
    </citation>
    <scope>NUCLEOTIDE SEQUENCE</scope>
    <source>
        <strain evidence="5">B1-13419</strain>
    </source>
</reference>
<evidence type="ECO:0000256" key="3">
    <source>
        <dbReference type="RuleBase" id="RU003694"/>
    </source>
</evidence>
<dbReference type="InterPro" id="IPR014030">
    <property type="entry name" value="Ketoacyl_synth_N"/>
</dbReference>
<dbReference type="EMBL" id="JADIMD010000116">
    <property type="protein sequence ID" value="MBO8475140.1"/>
    <property type="molecule type" value="Genomic_DNA"/>
</dbReference>
<dbReference type="GO" id="GO:0006633">
    <property type="term" value="P:fatty acid biosynthetic process"/>
    <property type="evidence" value="ECO:0007669"/>
    <property type="project" value="TreeGrafter"/>
</dbReference>
<dbReference type="PANTHER" id="PTHR11712:SF320">
    <property type="entry name" value="BETA-KETOACYL SYNTHASE"/>
    <property type="match status" value="1"/>
</dbReference>
<evidence type="ECO:0000313" key="6">
    <source>
        <dbReference type="Proteomes" id="UP000823757"/>
    </source>
</evidence>
<accession>A0A9D9IMR2</accession>
<dbReference type="GO" id="GO:0004315">
    <property type="term" value="F:3-oxoacyl-[acyl-carrier-protein] synthase activity"/>
    <property type="evidence" value="ECO:0007669"/>
    <property type="project" value="TreeGrafter"/>
</dbReference>
<dbReference type="Gene3D" id="3.40.47.10">
    <property type="match status" value="1"/>
</dbReference>
<dbReference type="InterPro" id="IPR000794">
    <property type="entry name" value="Beta-ketoacyl_synthase"/>
</dbReference>
<evidence type="ECO:0000256" key="2">
    <source>
        <dbReference type="ARBA" id="ARBA00022679"/>
    </source>
</evidence>
<gene>
    <name evidence="5" type="ORF">IAB91_07620</name>
</gene>
<comment type="similarity">
    <text evidence="1 3">Belongs to the thiolase-like superfamily. Beta-ketoacyl-ACP synthases family.</text>
</comment>
<dbReference type="PROSITE" id="PS52004">
    <property type="entry name" value="KS3_2"/>
    <property type="match status" value="1"/>
</dbReference>
<dbReference type="PROSITE" id="PS00098">
    <property type="entry name" value="THIOLASE_1"/>
    <property type="match status" value="1"/>
</dbReference>
<feature type="domain" description="Ketosynthase family 3 (KS3)" evidence="4">
    <location>
        <begin position="1"/>
        <end position="383"/>
    </location>
</feature>
<dbReference type="Proteomes" id="UP000823757">
    <property type="component" value="Unassembled WGS sequence"/>
</dbReference>
<dbReference type="SMART" id="SM00825">
    <property type="entry name" value="PKS_KS"/>
    <property type="match status" value="1"/>
</dbReference>
<dbReference type="Pfam" id="PF02801">
    <property type="entry name" value="Ketoacyl-synt_C"/>
    <property type="match status" value="1"/>
</dbReference>
<sequence>MARKKVYIVADGMVTSLGAGTWTNVEAVRAGKTGVALHSGLVEDETGNDLPVMCGLVGDFKGDIDGMTRTESLAVAAVSEAAGKVSRHDGAAERRKALIFSSTKGNIGILDAAPENTAALPEEVFLDCSAKRIGRHFGYHPEDVFTVSNACISGVSSIVVAKRMIEYGRYDEVTVVGVDTISRFIASGFASFRSLSASLCRPYDASRDGLNLGEAAAAVILSDCADGASAPVVVSGGSVSDDANHISGPSRTGDGLYFAMRDAMEDAGVTAEDISFVNLHGTATVYNDEMESKAVGLAGLSDKPVQSLKPYIGHTLGASGVVETVFCIRQLLLGEVWGTPGFASLGVPVPLSVSSMTRQVRMRHCIKTASGFGGCNAAIVLSLPEYARDMEEKPLPGFRKLKDVKMCGAGDFHSFIREKYKALGLNDMKFYKMDDMSKLGYIASHLLLDGLSFSPEDMAVILQNRSASLDSDLKHLRNITEGPGASPAVFVYTLPNVASGEISIRHKIKGDNTFFISSSYDKEGMEEYARMVLASSKAKYCIVGWLEYLGGEYDADFELIEKI</sequence>